<protein>
    <submittedName>
        <fullName evidence="1">Uncharacterized protein</fullName>
    </submittedName>
</protein>
<reference evidence="2" key="1">
    <citation type="submission" date="2016-11" db="EMBL/GenBank/DDBJ databases">
        <authorList>
            <person name="Varghese N."/>
            <person name="Submissions S."/>
        </authorList>
    </citation>
    <scope>NUCLEOTIDE SEQUENCE [LARGE SCALE GENOMIC DNA]</scope>
    <source>
        <strain evidence="2">DSM 18829</strain>
    </source>
</reference>
<organism evidence="1 2">
    <name type="scientific">Flavobacterium terrae</name>
    <dbReference type="NCBI Taxonomy" id="415425"/>
    <lineage>
        <taxon>Bacteria</taxon>
        <taxon>Pseudomonadati</taxon>
        <taxon>Bacteroidota</taxon>
        <taxon>Flavobacteriia</taxon>
        <taxon>Flavobacteriales</taxon>
        <taxon>Flavobacteriaceae</taxon>
        <taxon>Flavobacterium</taxon>
    </lineage>
</organism>
<sequence length="322" mass="36040">MGTSLYGQKKTYDVVSFTLPKEWNQSQNEGGIQLSTSDKNDGTYALVVITKATLSNESVLESFDNEWEKLLEGTVKIDGKPIKKPKTNKNGWDIISGSANYTDGNNKGLATLLTAAGGGQKVSVVLMTNSKKYQDDLISFLNSLEIKKVDNVITKPNTNVNTNQNSIVGLWTDYILETSGVSFNGNPQYTSGYLRKEYTFYKDGTYIFRNKQWLTKAKNISFVYESGTYSVMGNKIIITPKKGEEGWWSKKSNNTKLWGSVVSISKSKLEPKTYFFEIKYFSGSNSSSLILKSNKTDEVLGNYKYREDNTSIIDNPPGFKKT</sequence>
<gene>
    <name evidence="1" type="ORF">SAMN05444363_1422</name>
</gene>
<proteinExistence type="predicted"/>
<evidence type="ECO:0000313" key="1">
    <source>
        <dbReference type="EMBL" id="SHI72045.1"/>
    </source>
</evidence>
<evidence type="ECO:0000313" key="2">
    <source>
        <dbReference type="Proteomes" id="UP000184488"/>
    </source>
</evidence>
<accession>A0A1M6DFT3</accession>
<name>A0A1M6DFT3_9FLAO</name>
<dbReference type="AlphaFoldDB" id="A0A1M6DFT3"/>
<dbReference type="EMBL" id="FQZI01000002">
    <property type="protein sequence ID" value="SHI72045.1"/>
    <property type="molecule type" value="Genomic_DNA"/>
</dbReference>
<dbReference type="Proteomes" id="UP000184488">
    <property type="component" value="Unassembled WGS sequence"/>
</dbReference>
<keyword evidence="2" id="KW-1185">Reference proteome</keyword>